<feature type="compositionally biased region" description="Basic and acidic residues" evidence="1">
    <location>
        <begin position="1"/>
        <end position="17"/>
    </location>
</feature>
<comment type="caution">
    <text evidence="2">The sequence shown here is derived from an EMBL/GenBank/DDBJ whole genome shotgun (WGS) entry which is preliminary data.</text>
</comment>
<evidence type="ECO:0000313" key="3">
    <source>
        <dbReference type="Proteomes" id="UP001597478"/>
    </source>
</evidence>
<organism evidence="2 3">
    <name type="scientific">Prauserella oleivorans</name>
    <dbReference type="NCBI Taxonomy" id="1478153"/>
    <lineage>
        <taxon>Bacteria</taxon>
        <taxon>Bacillati</taxon>
        <taxon>Actinomycetota</taxon>
        <taxon>Actinomycetes</taxon>
        <taxon>Pseudonocardiales</taxon>
        <taxon>Pseudonocardiaceae</taxon>
        <taxon>Prauserella</taxon>
    </lineage>
</organism>
<gene>
    <name evidence="2" type="ORF">ACFS2C_21735</name>
</gene>
<evidence type="ECO:0000256" key="1">
    <source>
        <dbReference type="SAM" id="MobiDB-lite"/>
    </source>
</evidence>
<dbReference type="Proteomes" id="UP001597478">
    <property type="component" value="Unassembled WGS sequence"/>
</dbReference>
<reference evidence="3" key="1">
    <citation type="journal article" date="2019" name="Int. J. Syst. Evol. Microbiol.">
        <title>The Global Catalogue of Microorganisms (GCM) 10K type strain sequencing project: providing services to taxonomists for standard genome sequencing and annotation.</title>
        <authorList>
            <consortium name="The Broad Institute Genomics Platform"/>
            <consortium name="The Broad Institute Genome Sequencing Center for Infectious Disease"/>
            <person name="Wu L."/>
            <person name="Ma J."/>
        </authorList>
    </citation>
    <scope>NUCLEOTIDE SEQUENCE [LARGE SCALE GENOMIC DNA]</scope>
    <source>
        <strain evidence="3">IBRC-M 10906</strain>
    </source>
</reference>
<dbReference type="EMBL" id="JBHUOF010000040">
    <property type="protein sequence ID" value="MFD2802015.1"/>
    <property type="molecule type" value="Genomic_DNA"/>
</dbReference>
<name>A0ABW5WI13_9PSEU</name>
<sequence length="66" mass="7385">MPAPEHPRPDDPPERPGHQPPFPRRRKPEGAAEQYPHETPTRYPGSGARIEGLPEPPRPAPEPPEE</sequence>
<dbReference type="RefSeq" id="WP_377384280.1">
    <property type="nucleotide sequence ID" value="NZ_JBHSAN010000002.1"/>
</dbReference>
<accession>A0ABW5WI13</accession>
<feature type="compositionally biased region" description="Pro residues" evidence="1">
    <location>
        <begin position="54"/>
        <end position="66"/>
    </location>
</feature>
<feature type="region of interest" description="Disordered" evidence="1">
    <location>
        <begin position="1"/>
        <end position="66"/>
    </location>
</feature>
<evidence type="ECO:0000313" key="2">
    <source>
        <dbReference type="EMBL" id="MFD2802015.1"/>
    </source>
</evidence>
<keyword evidence="3" id="KW-1185">Reference proteome</keyword>
<protein>
    <submittedName>
        <fullName evidence="2">Uncharacterized protein</fullName>
    </submittedName>
</protein>
<proteinExistence type="predicted"/>